<evidence type="ECO:0000256" key="4">
    <source>
        <dbReference type="SAM" id="MobiDB-lite"/>
    </source>
</evidence>
<evidence type="ECO:0000256" key="3">
    <source>
        <dbReference type="ARBA" id="ARBA00023136"/>
    </source>
</evidence>
<dbReference type="SUPFAM" id="SSF56519">
    <property type="entry name" value="Penicillin binding protein dimerisation domain"/>
    <property type="match status" value="1"/>
</dbReference>
<dbReference type="InterPro" id="IPR050515">
    <property type="entry name" value="Beta-lactam/transpept"/>
</dbReference>
<dbReference type="GO" id="GO:0071555">
    <property type="term" value="P:cell wall organization"/>
    <property type="evidence" value="ECO:0007669"/>
    <property type="project" value="TreeGrafter"/>
</dbReference>
<dbReference type="Gene3D" id="3.40.710.10">
    <property type="entry name" value="DD-peptidase/beta-lactamase superfamily"/>
    <property type="match status" value="1"/>
</dbReference>
<dbReference type="Proteomes" id="UP000036356">
    <property type="component" value="Unassembled WGS sequence"/>
</dbReference>
<dbReference type="Pfam" id="PF03717">
    <property type="entry name" value="PBP_dimer"/>
    <property type="match status" value="1"/>
</dbReference>
<dbReference type="SUPFAM" id="SSF54184">
    <property type="entry name" value="Penicillin-binding protein 2x (pbp-2x), c-terminal domain"/>
    <property type="match status" value="1"/>
</dbReference>
<dbReference type="STRING" id="476652.DEAC_c29080"/>
<dbReference type="InterPro" id="IPR005311">
    <property type="entry name" value="PBP_dimer"/>
</dbReference>
<evidence type="ECO:0000313" key="6">
    <source>
        <dbReference type="EMBL" id="KLU64941.1"/>
    </source>
</evidence>
<dbReference type="AlphaFoldDB" id="A0A0J1IJT0"/>
<dbReference type="Pfam" id="PF03793">
    <property type="entry name" value="PASTA"/>
    <property type="match status" value="1"/>
</dbReference>
<dbReference type="PANTHER" id="PTHR30627">
    <property type="entry name" value="PEPTIDOGLYCAN D,D-TRANSPEPTIDASE"/>
    <property type="match status" value="1"/>
</dbReference>
<keyword evidence="7" id="KW-1185">Reference proteome</keyword>
<dbReference type="GO" id="GO:0005886">
    <property type="term" value="C:plasma membrane"/>
    <property type="evidence" value="ECO:0007669"/>
    <property type="project" value="TreeGrafter"/>
</dbReference>
<dbReference type="PATRIC" id="fig|476652.3.peg.3063"/>
<accession>A0A0J1IJT0</accession>
<comment type="subcellular location">
    <subcellularLocation>
        <location evidence="1">Membrane</location>
    </subcellularLocation>
</comment>
<dbReference type="InterPro" id="IPR012338">
    <property type="entry name" value="Beta-lactam/transpept-like"/>
</dbReference>
<dbReference type="PROSITE" id="PS51178">
    <property type="entry name" value="PASTA"/>
    <property type="match status" value="1"/>
</dbReference>
<dbReference type="Pfam" id="PF00905">
    <property type="entry name" value="Transpeptidase"/>
    <property type="match status" value="1"/>
</dbReference>
<dbReference type="SMART" id="SM00740">
    <property type="entry name" value="PASTA"/>
    <property type="match status" value="1"/>
</dbReference>
<gene>
    <name evidence="6" type="primary">spoVD_1</name>
    <name evidence="6" type="ORF">DEAC_c29080</name>
</gene>
<evidence type="ECO:0000259" key="5">
    <source>
        <dbReference type="PROSITE" id="PS51178"/>
    </source>
</evidence>
<dbReference type="InterPro" id="IPR005543">
    <property type="entry name" value="PASTA_dom"/>
</dbReference>
<keyword evidence="3" id="KW-0472">Membrane</keyword>
<reference evidence="6 7" key="1">
    <citation type="submission" date="2015-06" db="EMBL/GenBank/DDBJ databases">
        <title>Draft genome of the moderately acidophilic sulfate reducer Candidatus Desulfosporosinus acididurans strain M1.</title>
        <authorList>
            <person name="Poehlein A."/>
            <person name="Petzsch P."/>
            <person name="Johnson B.D."/>
            <person name="Schloemann M."/>
            <person name="Daniel R."/>
            <person name="Muehling M."/>
        </authorList>
    </citation>
    <scope>NUCLEOTIDE SEQUENCE [LARGE SCALE GENOMIC DNA]</scope>
    <source>
        <strain evidence="6 7">M1</strain>
    </source>
</reference>
<protein>
    <submittedName>
        <fullName evidence="6">Stage V sporulation protein D</fullName>
    </submittedName>
</protein>
<dbReference type="EMBL" id="LDZY01000010">
    <property type="protein sequence ID" value="KLU64941.1"/>
    <property type="molecule type" value="Genomic_DNA"/>
</dbReference>
<evidence type="ECO:0000313" key="7">
    <source>
        <dbReference type="Proteomes" id="UP000036356"/>
    </source>
</evidence>
<evidence type="ECO:0000256" key="1">
    <source>
        <dbReference type="ARBA" id="ARBA00004370"/>
    </source>
</evidence>
<organism evidence="6 7">
    <name type="scientific">Desulfosporosinus acididurans</name>
    <dbReference type="NCBI Taxonomy" id="476652"/>
    <lineage>
        <taxon>Bacteria</taxon>
        <taxon>Bacillati</taxon>
        <taxon>Bacillota</taxon>
        <taxon>Clostridia</taxon>
        <taxon>Eubacteriales</taxon>
        <taxon>Desulfitobacteriaceae</taxon>
        <taxon>Desulfosporosinus</taxon>
    </lineage>
</organism>
<dbReference type="SUPFAM" id="SSF56601">
    <property type="entry name" value="beta-lactamase/transpeptidase-like"/>
    <property type="match status" value="1"/>
</dbReference>
<comment type="similarity">
    <text evidence="2">Belongs to the transpeptidase family.</text>
</comment>
<dbReference type="Gene3D" id="3.30.10.20">
    <property type="match status" value="1"/>
</dbReference>
<dbReference type="PANTHER" id="PTHR30627:SF1">
    <property type="entry name" value="PEPTIDOGLYCAN D,D-TRANSPEPTIDASE FTSI"/>
    <property type="match status" value="1"/>
</dbReference>
<feature type="domain" description="PASTA" evidence="5">
    <location>
        <begin position="611"/>
        <end position="670"/>
    </location>
</feature>
<sequence length="674" mass="72427">MKIEKKRVTYFSRSRWVPLFLGILMLLVLGRLIDLQIVQASDLKQKGIERRTNDEKVQPQRGAIFDAQGNVLAQSIPVKEVYADPKTLNDLISKKQFKSTKEDVAKKLGSLLGIEPQDILSDLNKTKLSWISLAHHVDVKIADQIMALKIPGVGLTDEEKRVNPMGSFAASALGIVTQDGHGVEGIESYYDKELYGKPGFISQEEDTRARSILGAPSQGEAPIPGDNLTLTLDSTIQYLIEQQLDNLEQTTKAKSVTILAMDPKTGRILGMGSRPTFDPSNYQKVTPDVRRNLAISMTYEPGSTFKTVTGSAALEEGVITPNSVFYDPGYLQVGPKVITNWDSNIASRGNTTFTQGMQSSSNVVLAQVGLKLGMGTFYTYLRAFGFGAKTGIDISGEESGILVPQNKARELDLATMSFGQANSVTPIQLLTAISAIANGGTLYKPYIVDKITTPDGQLVKQQKPTPVRQVISKETATQMTQVLEQVVNDGTGYLAKIPGINVAGKTGTAQKIDPATGDYSSTDYIASFASYAPAENPKIALLVIVDTPKMADGEHDGGPICALPAKAILEGTLQYYGIPVASNTQSDVSISPTEASVRPSPKPVTPERTPSAEETVVPDLTGLTMRQAGSVLKKSELHFNFSGSGLANQQSPAPGKVVTKGTMVNITFSPLSSP</sequence>
<dbReference type="CDD" id="cd06575">
    <property type="entry name" value="PASTA_Pbp2x-like_2"/>
    <property type="match status" value="1"/>
</dbReference>
<dbReference type="GO" id="GO:0008658">
    <property type="term" value="F:penicillin binding"/>
    <property type="evidence" value="ECO:0007669"/>
    <property type="project" value="InterPro"/>
</dbReference>
<comment type="caution">
    <text evidence="6">The sequence shown here is derived from an EMBL/GenBank/DDBJ whole genome shotgun (WGS) entry which is preliminary data.</text>
</comment>
<evidence type="ECO:0000256" key="2">
    <source>
        <dbReference type="ARBA" id="ARBA00007171"/>
    </source>
</evidence>
<dbReference type="Gene3D" id="3.90.1310.10">
    <property type="entry name" value="Penicillin-binding protein 2a (Domain 2)"/>
    <property type="match status" value="1"/>
</dbReference>
<name>A0A0J1IJT0_9FIRM</name>
<dbReference type="InterPro" id="IPR036138">
    <property type="entry name" value="PBP_dimer_sf"/>
</dbReference>
<feature type="region of interest" description="Disordered" evidence="4">
    <location>
        <begin position="586"/>
        <end position="613"/>
    </location>
</feature>
<proteinExistence type="inferred from homology"/>
<dbReference type="InterPro" id="IPR001460">
    <property type="entry name" value="PCN-bd_Tpept"/>
</dbReference>